<comment type="caution">
    <text evidence="4">The sequence shown here is derived from an EMBL/GenBank/DDBJ whole genome shotgun (WGS) entry which is preliminary data.</text>
</comment>
<feature type="domain" description="Solute-binding protein family 3/N-terminal" evidence="3">
    <location>
        <begin position="49"/>
        <end position="271"/>
    </location>
</feature>
<feature type="signal peptide" evidence="2">
    <location>
        <begin position="1"/>
        <end position="25"/>
    </location>
</feature>
<name>A0AAQ1GET6_9BURK</name>
<organism evidence="4 5">
    <name type="scientific">Paraburkholderia tropica</name>
    <dbReference type="NCBI Taxonomy" id="92647"/>
    <lineage>
        <taxon>Bacteria</taxon>
        <taxon>Pseudomonadati</taxon>
        <taxon>Pseudomonadota</taxon>
        <taxon>Betaproteobacteria</taxon>
        <taxon>Burkholderiales</taxon>
        <taxon>Burkholderiaceae</taxon>
        <taxon>Paraburkholderia</taxon>
    </lineage>
</organism>
<dbReference type="RefSeq" id="WP_080180265.1">
    <property type="nucleotide sequence ID" value="NZ_CADFGN010000006.1"/>
</dbReference>
<dbReference type="SUPFAM" id="SSF53850">
    <property type="entry name" value="Periplasmic binding protein-like II"/>
    <property type="match status" value="1"/>
</dbReference>
<evidence type="ECO:0000256" key="1">
    <source>
        <dbReference type="ARBA" id="ARBA00022729"/>
    </source>
</evidence>
<sequence length="278" mass="28605">MNAFKAAGASLIAGLFCFASVSAVAATDDANVNANACTNAARSLAPDGTLRASINIGNPVLAALDANTHEPVGVSVDLAGELARRLGARVQLVTATSAAASLDNVVSGRANVGFFAIDPKRGEDIHFTAPYVLIEGAYAVRDGSPIARSTDVDQPGVSIAVSRGSAYDLYLSRALHHATLVRISPSSAVFDAFQKQHIDVLAGVKPQLAQEAASGSGLHLLDGRFMVIRQAMGVRKNEGDDAANCVAQFAGEMAKSGFVAEALTRHHVDGASVAQPGD</sequence>
<evidence type="ECO:0000313" key="4">
    <source>
        <dbReference type="EMBL" id="SEJ57857.1"/>
    </source>
</evidence>
<dbReference type="EMBL" id="FNZM01000006">
    <property type="protein sequence ID" value="SEJ57857.1"/>
    <property type="molecule type" value="Genomic_DNA"/>
</dbReference>
<accession>A0AAQ1GET6</accession>
<keyword evidence="1 2" id="KW-0732">Signal</keyword>
<gene>
    <name evidence="4" type="ORF">SAMN05216550_10658</name>
</gene>
<evidence type="ECO:0000313" key="5">
    <source>
        <dbReference type="Proteomes" id="UP000183529"/>
    </source>
</evidence>
<dbReference type="Gene3D" id="3.40.190.10">
    <property type="entry name" value="Periplasmic binding protein-like II"/>
    <property type="match status" value="2"/>
</dbReference>
<dbReference type="AlphaFoldDB" id="A0AAQ1GET6"/>
<dbReference type="PANTHER" id="PTHR35936:SF17">
    <property type="entry name" value="ARGININE-BINDING EXTRACELLULAR PROTEIN ARTP"/>
    <property type="match status" value="1"/>
</dbReference>
<reference evidence="4 5" key="1">
    <citation type="submission" date="2016-10" db="EMBL/GenBank/DDBJ databases">
        <authorList>
            <person name="Varghese N."/>
            <person name="Submissions S."/>
        </authorList>
    </citation>
    <scope>NUCLEOTIDE SEQUENCE [LARGE SCALE GENOMIC DNA]</scope>
    <source>
        <strain evidence="4 5">LMG 22274</strain>
    </source>
</reference>
<dbReference type="Pfam" id="PF00497">
    <property type="entry name" value="SBP_bac_3"/>
    <property type="match status" value="1"/>
</dbReference>
<feature type="chain" id="PRO_5043028015" evidence="2">
    <location>
        <begin position="26"/>
        <end position="278"/>
    </location>
</feature>
<evidence type="ECO:0000256" key="2">
    <source>
        <dbReference type="SAM" id="SignalP"/>
    </source>
</evidence>
<dbReference type="PANTHER" id="PTHR35936">
    <property type="entry name" value="MEMBRANE-BOUND LYTIC MUREIN TRANSGLYCOSYLASE F"/>
    <property type="match status" value="1"/>
</dbReference>
<proteinExistence type="predicted"/>
<evidence type="ECO:0000259" key="3">
    <source>
        <dbReference type="SMART" id="SM00062"/>
    </source>
</evidence>
<protein>
    <submittedName>
        <fullName evidence="4">Amino acid ABC transporter substrate-binding protein, PAAT family</fullName>
    </submittedName>
</protein>
<dbReference type="Proteomes" id="UP000183529">
    <property type="component" value="Unassembled WGS sequence"/>
</dbReference>
<dbReference type="InterPro" id="IPR001638">
    <property type="entry name" value="Solute-binding_3/MltF_N"/>
</dbReference>
<dbReference type="SMART" id="SM00062">
    <property type="entry name" value="PBPb"/>
    <property type="match status" value="1"/>
</dbReference>